<evidence type="ECO:0000256" key="1">
    <source>
        <dbReference type="ARBA" id="ARBA00022679"/>
    </source>
</evidence>
<feature type="transmembrane region" description="Helical" evidence="5">
    <location>
        <begin position="39"/>
        <end position="56"/>
    </location>
</feature>
<evidence type="ECO:0000313" key="6">
    <source>
        <dbReference type="EMBL" id="MBE1489272.1"/>
    </source>
</evidence>
<keyword evidence="3" id="KW-0902">Two-component regulatory system</keyword>
<dbReference type="GO" id="GO:0016301">
    <property type="term" value="F:kinase activity"/>
    <property type="evidence" value="ECO:0007669"/>
    <property type="project" value="UniProtKB-KW"/>
</dbReference>
<dbReference type="RefSeq" id="WP_192768768.1">
    <property type="nucleotide sequence ID" value="NZ_JADBEB010000001.1"/>
</dbReference>
<keyword evidence="2 6" id="KW-0418">Kinase</keyword>
<dbReference type="Gene3D" id="3.30.565.10">
    <property type="entry name" value="Histidine kinase-like ATPase, C-terminal domain"/>
    <property type="match status" value="1"/>
</dbReference>
<evidence type="ECO:0000256" key="4">
    <source>
        <dbReference type="SAM" id="MobiDB-lite"/>
    </source>
</evidence>
<keyword evidence="5" id="KW-1133">Transmembrane helix</keyword>
<dbReference type="InterPro" id="IPR050482">
    <property type="entry name" value="Sensor_HK_TwoCompSys"/>
</dbReference>
<dbReference type="InterPro" id="IPR036890">
    <property type="entry name" value="HATPase_C_sf"/>
</dbReference>
<proteinExistence type="predicted"/>
<dbReference type="CDD" id="cd16917">
    <property type="entry name" value="HATPase_UhpB-NarQ-NarX-like"/>
    <property type="match status" value="1"/>
</dbReference>
<dbReference type="Proteomes" id="UP000649753">
    <property type="component" value="Unassembled WGS sequence"/>
</dbReference>
<keyword evidence="7" id="KW-1185">Reference proteome</keyword>
<reference evidence="6" key="1">
    <citation type="submission" date="2020-10" db="EMBL/GenBank/DDBJ databases">
        <title>Sequencing the genomes of 1000 actinobacteria strains.</title>
        <authorList>
            <person name="Klenk H.-P."/>
        </authorList>
    </citation>
    <scope>NUCLEOTIDE SEQUENCE</scope>
    <source>
        <strain evidence="6">DSM 46832</strain>
    </source>
</reference>
<dbReference type="AlphaFoldDB" id="A0A927QZP0"/>
<comment type="caution">
    <text evidence="6">The sequence shown here is derived from an EMBL/GenBank/DDBJ whole genome shotgun (WGS) entry which is preliminary data.</text>
</comment>
<evidence type="ECO:0000256" key="3">
    <source>
        <dbReference type="ARBA" id="ARBA00023012"/>
    </source>
</evidence>
<evidence type="ECO:0000313" key="7">
    <source>
        <dbReference type="Proteomes" id="UP000649753"/>
    </source>
</evidence>
<dbReference type="PANTHER" id="PTHR24421">
    <property type="entry name" value="NITRATE/NITRITE SENSOR PROTEIN NARX-RELATED"/>
    <property type="match status" value="1"/>
</dbReference>
<keyword evidence="5" id="KW-0812">Transmembrane</keyword>
<feature type="transmembrane region" description="Helical" evidence="5">
    <location>
        <begin position="92"/>
        <end position="113"/>
    </location>
</feature>
<gene>
    <name evidence="6" type="ORF">H4W31_004910</name>
</gene>
<keyword evidence="1" id="KW-0808">Transferase</keyword>
<evidence type="ECO:0000256" key="5">
    <source>
        <dbReference type="SAM" id="Phobius"/>
    </source>
</evidence>
<sequence length="392" mass="41537">MPPPAGRQLDHGAPADVGTPRAERGEGPEELLREFGPRYATAVRSAVLILVSVIALVRAAEYLPQTCVAVLIANAWNALYCWRILRAPTRRLIVLDILVICGLCLAIPAIGAVEQANSGWIRLFASFSCIAYQWYTDLPTGTVATLATVGTLTAVVLATGLADSAVNAASVIVAYTAASRAAWEMVRRAARTADRLAAEAGARRRAYLVAVAVGQEERALVNSLHDTAAATLLMVASGQVRPDATWLPDRAQRDLDILRPCGSVPAEDVDLVHLLDAEAARCDVPVTLYLPTRLTLPHRVAHGLVGAVREALNNITLHATADTASVRLIGDRSGLVLEVADDGVGFTPSAIPATARGVRESIEARMVGIQGEATIVTAPGHGTVVRLSWARR</sequence>
<organism evidence="6 7">
    <name type="scientific">Plantactinospora soyae</name>
    <dbReference type="NCBI Taxonomy" id="1544732"/>
    <lineage>
        <taxon>Bacteria</taxon>
        <taxon>Bacillati</taxon>
        <taxon>Actinomycetota</taxon>
        <taxon>Actinomycetes</taxon>
        <taxon>Micromonosporales</taxon>
        <taxon>Micromonosporaceae</taxon>
        <taxon>Plantactinospora</taxon>
    </lineage>
</organism>
<dbReference type="GO" id="GO:0000160">
    <property type="term" value="P:phosphorelay signal transduction system"/>
    <property type="evidence" value="ECO:0007669"/>
    <property type="project" value="UniProtKB-KW"/>
</dbReference>
<dbReference type="SUPFAM" id="SSF55874">
    <property type="entry name" value="ATPase domain of HSP90 chaperone/DNA topoisomerase II/histidine kinase"/>
    <property type="match status" value="1"/>
</dbReference>
<keyword evidence="5" id="KW-0472">Membrane</keyword>
<feature type="region of interest" description="Disordered" evidence="4">
    <location>
        <begin position="1"/>
        <end position="24"/>
    </location>
</feature>
<evidence type="ECO:0000256" key="2">
    <source>
        <dbReference type="ARBA" id="ARBA00022777"/>
    </source>
</evidence>
<protein>
    <submittedName>
        <fullName evidence="6">Signal transduction histidine kinase</fullName>
    </submittedName>
</protein>
<dbReference type="EMBL" id="JADBEB010000001">
    <property type="protein sequence ID" value="MBE1489272.1"/>
    <property type="molecule type" value="Genomic_DNA"/>
</dbReference>
<accession>A0A927QZP0</accession>
<name>A0A927QZP0_9ACTN</name>